<keyword evidence="1" id="KW-0732">Signal</keyword>
<sequence length="201" mass="22229">MAIGQRTETFLAAFLSCWLCTFILSVGDAGCICPDTFSIISLMTSDSKNRCYHPSDAHPAIPIQSNAPLPQDELPVKVCEPSTKKVNRAFARREISVFNADDVIKEVDKNAARVFGKAILDKVCHTPFDGLPSLKGDFDSLYATILQRSVDVTPLKSKVEGLIKQACKLDEASHRLNTEGEAKMAELKHIESRHQELLKEL</sequence>
<organism evidence="2 3">
    <name type="scientific">Carnegiea gigantea</name>
    <dbReference type="NCBI Taxonomy" id="171969"/>
    <lineage>
        <taxon>Eukaryota</taxon>
        <taxon>Viridiplantae</taxon>
        <taxon>Streptophyta</taxon>
        <taxon>Embryophyta</taxon>
        <taxon>Tracheophyta</taxon>
        <taxon>Spermatophyta</taxon>
        <taxon>Magnoliopsida</taxon>
        <taxon>eudicotyledons</taxon>
        <taxon>Gunneridae</taxon>
        <taxon>Pentapetalae</taxon>
        <taxon>Caryophyllales</taxon>
        <taxon>Cactineae</taxon>
        <taxon>Cactaceae</taxon>
        <taxon>Cactoideae</taxon>
        <taxon>Echinocereeae</taxon>
        <taxon>Carnegiea</taxon>
    </lineage>
</organism>
<evidence type="ECO:0000256" key="1">
    <source>
        <dbReference type="SAM" id="SignalP"/>
    </source>
</evidence>
<dbReference type="AlphaFoldDB" id="A0A9Q1GVJ3"/>
<keyword evidence="3" id="KW-1185">Reference proteome</keyword>
<gene>
    <name evidence="2" type="ORF">Cgig2_032879</name>
</gene>
<proteinExistence type="predicted"/>
<evidence type="ECO:0000313" key="3">
    <source>
        <dbReference type="Proteomes" id="UP001153076"/>
    </source>
</evidence>
<feature type="signal peptide" evidence="1">
    <location>
        <begin position="1"/>
        <end position="29"/>
    </location>
</feature>
<comment type="caution">
    <text evidence="2">The sequence shown here is derived from an EMBL/GenBank/DDBJ whole genome shotgun (WGS) entry which is preliminary data.</text>
</comment>
<accession>A0A9Q1GVJ3</accession>
<evidence type="ECO:0000313" key="2">
    <source>
        <dbReference type="EMBL" id="KAJ8425363.1"/>
    </source>
</evidence>
<name>A0A9Q1GVJ3_9CARY</name>
<feature type="chain" id="PRO_5040120752" evidence="1">
    <location>
        <begin position="30"/>
        <end position="201"/>
    </location>
</feature>
<reference evidence="2" key="1">
    <citation type="submission" date="2022-04" db="EMBL/GenBank/DDBJ databases">
        <title>Carnegiea gigantea Genome sequencing and assembly v2.</title>
        <authorList>
            <person name="Copetti D."/>
            <person name="Sanderson M.J."/>
            <person name="Burquez A."/>
            <person name="Wojciechowski M.F."/>
        </authorList>
    </citation>
    <scope>NUCLEOTIDE SEQUENCE</scope>
    <source>
        <strain evidence="2">SGP5-SGP5p</strain>
        <tissue evidence="2">Aerial part</tissue>
    </source>
</reference>
<dbReference type="Proteomes" id="UP001153076">
    <property type="component" value="Unassembled WGS sequence"/>
</dbReference>
<dbReference type="EMBL" id="JAKOGI010001488">
    <property type="protein sequence ID" value="KAJ8425363.1"/>
    <property type="molecule type" value="Genomic_DNA"/>
</dbReference>
<protein>
    <submittedName>
        <fullName evidence="2">Uncharacterized protein</fullName>
    </submittedName>
</protein>